<dbReference type="Pfam" id="PF00501">
    <property type="entry name" value="AMP-binding"/>
    <property type="match status" value="1"/>
</dbReference>
<organism evidence="3 4">
    <name type="scientific">Desulfitobacterium hafniense DP7</name>
    <dbReference type="NCBI Taxonomy" id="537010"/>
    <lineage>
        <taxon>Bacteria</taxon>
        <taxon>Bacillati</taxon>
        <taxon>Bacillota</taxon>
        <taxon>Clostridia</taxon>
        <taxon>Eubacteriales</taxon>
        <taxon>Desulfitobacteriaceae</taxon>
        <taxon>Desulfitobacterium</taxon>
    </lineage>
</organism>
<proteinExistence type="predicted"/>
<comment type="caution">
    <text evidence="3">The sequence shown here is derived from an EMBL/GenBank/DDBJ whole genome shotgun (WGS) entry which is preliminary data.</text>
</comment>
<dbReference type="InterPro" id="IPR042099">
    <property type="entry name" value="ANL_N_sf"/>
</dbReference>
<evidence type="ECO:0000259" key="1">
    <source>
        <dbReference type="Pfam" id="PF00501"/>
    </source>
</evidence>
<dbReference type="Gene3D" id="3.30.300.30">
    <property type="match status" value="1"/>
</dbReference>
<dbReference type="PANTHER" id="PTHR43767:SF1">
    <property type="entry name" value="NONRIBOSOMAL PEPTIDE SYNTHASE PES1 (EUROFUNG)-RELATED"/>
    <property type="match status" value="1"/>
</dbReference>
<dbReference type="Proteomes" id="UP000004416">
    <property type="component" value="Unassembled WGS sequence"/>
</dbReference>
<name>G9XGT1_DESHA</name>
<protein>
    <submittedName>
        <fullName evidence="3">AMP-binding enzyme</fullName>
    </submittedName>
</protein>
<dbReference type="Gene3D" id="3.40.50.12780">
    <property type="entry name" value="N-terminal domain of ligase-like"/>
    <property type="match status" value="1"/>
</dbReference>
<dbReference type="InterPro" id="IPR045851">
    <property type="entry name" value="AMP-bd_C_sf"/>
</dbReference>
<dbReference type="InterPro" id="IPR020845">
    <property type="entry name" value="AMP-binding_CS"/>
</dbReference>
<accession>G9XGT1</accession>
<feature type="domain" description="AMP-binding enzyme C-terminal" evidence="2">
    <location>
        <begin position="453"/>
        <end position="528"/>
    </location>
</feature>
<reference evidence="3 4" key="1">
    <citation type="submission" date="2011-08" db="EMBL/GenBank/DDBJ databases">
        <authorList>
            <person name="Weinstock G."/>
            <person name="Sodergren E."/>
            <person name="Clifton S."/>
            <person name="Fulton L."/>
            <person name="Fulton B."/>
            <person name="Courtney L."/>
            <person name="Fronick C."/>
            <person name="Harrison M."/>
            <person name="Strong C."/>
            <person name="Farmer C."/>
            <person name="Delahaunty K."/>
            <person name="Markovic C."/>
            <person name="Hall O."/>
            <person name="Minx P."/>
            <person name="Tomlinson C."/>
            <person name="Mitreva M."/>
            <person name="Hou S."/>
            <person name="Chen J."/>
            <person name="Wollam A."/>
            <person name="Pepin K.H."/>
            <person name="Johnson M."/>
            <person name="Bhonagiri V."/>
            <person name="Zhang X."/>
            <person name="Suruliraj S."/>
            <person name="Warren W."/>
            <person name="Chinwalla A."/>
            <person name="Mardis E.R."/>
            <person name="Wilson R.K."/>
        </authorList>
    </citation>
    <scope>NUCLEOTIDE SEQUENCE [LARGE SCALE GENOMIC DNA]</scope>
    <source>
        <strain evidence="3 4">DP7</strain>
    </source>
</reference>
<dbReference type="GO" id="GO:0016878">
    <property type="term" value="F:acid-thiol ligase activity"/>
    <property type="evidence" value="ECO:0007669"/>
    <property type="project" value="UniProtKB-ARBA"/>
</dbReference>
<dbReference type="PATRIC" id="fig|537010.4.peg.138"/>
<evidence type="ECO:0000313" key="3">
    <source>
        <dbReference type="EMBL" id="EHL09116.1"/>
    </source>
</evidence>
<dbReference type="EMBL" id="AFZX01000005">
    <property type="protein sequence ID" value="EHL09116.1"/>
    <property type="molecule type" value="Genomic_DNA"/>
</dbReference>
<evidence type="ECO:0000259" key="2">
    <source>
        <dbReference type="Pfam" id="PF13193"/>
    </source>
</evidence>
<dbReference type="AlphaFoldDB" id="G9XGT1"/>
<dbReference type="InterPro" id="IPR025110">
    <property type="entry name" value="AMP-bd_C"/>
</dbReference>
<dbReference type="SUPFAM" id="SSF56801">
    <property type="entry name" value="Acetyl-CoA synthetase-like"/>
    <property type="match status" value="1"/>
</dbReference>
<dbReference type="PANTHER" id="PTHR43767">
    <property type="entry name" value="LONG-CHAIN-FATTY-ACID--COA LIGASE"/>
    <property type="match status" value="1"/>
</dbReference>
<dbReference type="InterPro" id="IPR000873">
    <property type="entry name" value="AMP-dep_synth/lig_dom"/>
</dbReference>
<dbReference type="HOGENOM" id="CLU_000022_59_7_9"/>
<gene>
    <name evidence="3" type="ORF">HMPREF0322_00147</name>
</gene>
<dbReference type="Pfam" id="PF13193">
    <property type="entry name" value="AMP-binding_C"/>
    <property type="match status" value="1"/>
</dbReference>
<sequence>MRTMDFGKWQELYDPGVPCSIRYPHLPLKDYFLQRVAEYPHRDYIIWRDIHLTYEQCNFLSRKFANSLIRIGCQKQDRIALMTGNVPEYIIALQACFKLGVIAVPLNPRSKAEELTKHIITTGCSTVVVLGSFAEKALEMVQGDCNPLENMIVIDQAEHVGIWNNTKLYGWTDFIDGGEDSEPDIVVEPEDIALLQYTGGTTGFPKASILTNANLEAGAIMIHSWFKPLLGERVIKCLAAQPLYHIMGFISSVNLNLIGGGTIILVDPPTPENVIANINLHEPNCFSAVPTLLFNLSHYPSTMRSKISKIAILLIGGSPLPAELRQAFEQQYHINIVQGYGMSEVLAIAMEPCLGPKRQRSVGLPFPDTKIKIVDAEDYTIELAPGNPGELLIKGPQVTSGYWANKIETDNSLQDGWFHTGDIVIQDEDGYLFVVDRKKDLIISSGFNVYPREIDEILYKHPAVLEACTVGIAHPKRVEAAKTYVVLKEGCSVKANDLIDFCRNHLTAYKVPVEVEFITQLPKTSIGKPDRVALRRMAKKCPR</sequence>
<feature type="domain" description="AMP-dependent synthetase/ligase" evidence="1">
    <location>
        <begin position="34"/>
        <end position="403"/>
    </location>
</feature>
<evidence type="ECO:0000313" key="4">
    <source>
        <dbReference type="Proteomes" id="UP000004416"/>
    </source>
</evidence>
<dbReference type="InterPro" id="IPR050237">
    <property type="entry name" value="ATP-dep_AMP-bd_enzyme"/>
</dbReference>
<dbReference type="PROSITE" id="PS00455">
    <property type="entry name" value="AMP_BINDING"/>
    <property type="match status" value="1"/>
</dbReference>